<evidence type="ECO:0000313" key="1">
    <source>
        <dbReference type="EMBL" id="KRX40185.1"/>
    </source>
</evidence>
<organism evidence="1 2">
    <name type="scientific">Trichinella murrelli</name>
    <dbReference type="NCBI Taxonomy" id="144512"/>
    <lineage>
        <taxon>Eukaryota</taxon>
        <taxon>Metazoa</taxon>
        <taxon>Ecdysozoa</taxon>
        <taxon>Nematoda</taxon>
        <taxon>Enoplea</taxon>
        <taxon>Dorylaimia</taxon>
        <taxon>Trichinellida</taxon>
        <taxon>Trichinellidae</taxon>
        <taxon>Trichinella</taxon>
    </lineage>
</organism>
<dbReference type="EMBL" id="JYDJ01000208">
    <property type="protein sequence ID" value="KRX40185.1"/>
    <property type="molecule type" value="Genomic_DNA"/>
</dbReference>
<evidence type="ECO:0000313" key="2">
    <source>
        <dbReference type="Proteomes" id="UP000055048"/>
    </source>
</evidence>
<sequence>MTHLAFTKDFAAHLLWARPLQILRPKRNDICQAICEAHVDISCSQERRVVAQFAKKLQKSLCSVWQTALPYRFPNISSAAQYHDISRTVSTKLSIHFNWITIQSLKDALADLCYYVNPDSSRKTCKYKHSSYRECVKGQKEKRLRGLRLLTDKEHIRWLYFNTPSEPTGSTFMRSI</sequence>
<comment type="caution">
    <text evidence="1">The sequence shown here is derived from an EMBL/GenBank/DDBJ whole genome shotgun (WGS) entry which is preliminary data.</text>
</comment>
<dbReference type="Proteomes" id="UP000055048">
    <property type="component" value="Unassembled WGS sequence"/>
</dbReference>
<keyword evidence="2" id="KW-1185">Reference proteome</keyword>
<reference evidence="1 2" key="1">
    <citation type="submission" date="2015-01" db="EMBL/GenBank/DDBJ databases">
        <title>Evolution of Trichinella species and genotypes.</title>
        <authorList>
            <person name="Korhonen P.K."/>
            <person name="Edoardo P."/>
            <person name="Giuseppe L.R."/>
            <person name="Gasser R.B."/>
        </authorList>
    </citation>
    <scope>NUCLEOTIDE SEQUENCE [LARGE SCALE GENOMIC DNA]</scope>
    <source>
        <strain evidence="1">ISS417</strain>
    </source>
</reference>
<dbReference type="AlphaFoldDB" id="A0A0V0TM99"/>
<accession>A0A0V0TM99</accession>
<gene>
    <name evidence="1" type="ORF">T05_10901</name>
</gene>
<name>A0A0V0TM99_9BILA</name>
<proteinExistence type="predicted"/>
<protein>
    <submittedName>
        <fullName evidence="1">Uncharacterized protein</fullName>
    </submittedName>
</protein>